<organism evidence="2 3">
    <name type="scientific">Methanolobus halotolerans</name>
    <dbReference type="NCBI Taxonomy" id="2052935"/>
    <lineage>
        <taxon>Archaea</taxon>
        <taxon>Methanobacteriati</taxon>
        <taxon>Methanobacteriota</taxon>
        <taxon>Stenosarchaea group</taxon>
        <taxon>Methanomicrobia</taxon>
        <taxon>Methanosarcinales</taxon>
        <taxon>Methanosarcinaceae</taxon>
        <taxon>Methanolobus</taxon>
    </lineage>
</organism>
<dbReference type="SUPFAM" id="SSF55729">
    <property type="entry name" value="Acyl-CoA N-acyltransferases (Nat)"/>
    <property type="match status" value="1"/>
</dbReference>
<gene>
    <name evidence="2" type="ORF">CUN85_06130</name>
</gene>
<feature type="domain" description="N-acetyltransferase" evidence="1">
    <location>
        <begin position="43"/>
        <end position="193"/>
    </location>
</feature>
<dbReference type="Pfam" id="PF00583">
    <property type="entry name" value="Acetyltransf_1"/>
    <property type="match status" value="1"/>
</dbReference>
<name>A0A4E0PVN0_9EURY</name>
<dbReference type="RefSeq" id="WP_135389447.1">
    <property type="nucleotide sequence ID" value="NZ_PGGK01000005.1"/>
</dbReference>
<dbReference type="InterPro" id="IPR016181">
    <property type="entry name" value="Acyl_CoA_acyltransferase"/>
</dbReference>
<dbReference type="GO" id="GO:0016747">
    <property type="term" value="F:acyltransferase activity, transferring groups other than amino-acyl groups"/>
    <property type="evidence" value="ECO:0007669"/>
    <property type="project" value="InterPro"/>
</dbReference>
<sequence length="197" mass="22676">MTVAALIRGFIWKIHVGKRQSVTASKLIMGSLVTQNWATVSDNHVTNVSDEMLKGMLRLYNENFSEINEKRFTKYALFFKKTTYVYTDNNEAKGYCLYYIKPSLSFSGLKKAATLYSFTVDNRCRRQGIGIKLLQKSILEMRLNSIDHIILYVATDNEAAINLYEKVGFMITEELPNICGPGKKCYKMEIRFDRFST</sequence>
<dbReference type="Gene3D" id="3.40.630.30">
    <property type="match status" value="1"/>
</dbReference>
<dbReference type="PROSITE" id="PS51186">
    <property type="entry name" value="GNAT"/>
    <property type="match status" value="1"/>
</dbReference>
<evidence type="ECO:0000259" key="1">
    <source>
        <dbReference type="PROSITE" id="PS51186"/>
    </source>
</evidence>
<dbReference type="PANTHER" id="PTHR47542">
    <property type="entry name" value="ACYL-COA N-ACYLTRANSFERASES (NAT) SUPERFAMILY PROTEIN"/>
    <property type="match status" value="1"/>
</dbReference>
<protein>
    <submittedName>
        <fullName evidence="2">N-acetyltransferase</fullName>
    </submittedName>
</protein>
<dbReference type="Proteomes" id="UP000297295">
    <property type="component" value="Unassembled WGS sequence"/>
</dbReference>
<dbReference type="PANTHER" id="PTHR47542:SF2">
    <property type="entry name" value="ACYL-COA N-ACYLTRANSFERASES (NAT) SUPERFAMILY PROTEIN"/>
    <property type="match status" value="1"/>
</dbReference>
<evidence type="ECO:0000313" key="3">
    <source>
        <dbReference type="Proteomes" id="UP000297295"/>
    </source>
</evidence>
<dbReference type="CDD" id="cd04301">
    <property type="entry name" value="NAT_SF"/>
    <property type="match status" value="1"/>
</dbReference>
<keyword evidence="3" id="KW-1185">Reference proteome</keyword>
<reference evidence="2 3" key="1">
    <citation type="submission" date="2017-11" db="EMBL/GenBank/DDBJ databases">
        <title>Isolation and Characterization of Methanogenic Archaea from Saline Meromictic Lake at Siberia.</title>
        <authorList>
            <person name="Shen Y."/>
            <person name="Huang H.-H."/>
            <person name="Lai M.-C."/>
            <person name="Chen S.-C."/>
        </authorList>
    </citation>
    <scope>NUCLEOTIDE SEQUENCE [LARGE SCALE GENOMIC DNA]</scope>
    <source>
        <strain evidence="2 3">SY-01</strain>
    </source>
</reference>
<dbReference type="EMBL" id="PGGK01000005">
    <property type="protein sequence ID" value="TGC09408.1"/>
    <property type="molecule type" value="Genomic_DNA"/>
</dbReference>
<comment type="caution">
    <text evidence="2">The sequence shown here is derived from an EMBL/GenBank/DDBJ whole genome shotgun (WGS) entry which is preliminary data.</text>
</comment>
<keyword evidence="2" id="KW-0808">Transferase</keyword>
<dbReference type="OrthoDB" id="43754at2157"/>
<dbReference type="InterPro" id="IPR000182">
    <property type="entry name" value="GNAT_dom"/>
</dbReference>
<accession>A0A4E0PVN0</accession>
<evidence type="ECO:0000313" key="2">
    <source>
        <dbReference type="EMBL" id="TGC09408.1"/>
    </source>
</evidence>
<proteinExistence type="predicted"/>
<dbReference type="AlphaFoldDB" id="A0A4E0PVN0"/>